<gene>
    <name evidence="2" type="ORF">MCM1_2866</name>
</gene>
<name>A0A0G3CL47_METBA</name>
<feature type="transmembrane region" description="Helical" evidence="1">
    <location>
        <begin position="149"/>
        <end position="169"/>
    </location>
</feature>
<sequence length="219" mass="25542">MKITGATNITTYDNENLELVFSASNDLRNEVLKSLKDSLEMIFKTLNVLLVLAGIYVTLLVFIHNPQNESISFIWPELLSGVFLVIAIFRSVYELFPVRSVPMIYPRVIYTLITKERSESLELIIPTYLSAANELWMLSEKKNFSRQQIILFISIFLINFVLFSMYCVLRNYETYLNILSIVFSLSFIIFFLWFFNNGNLKLNKLKDELDDSKNKDQVN</sequence>
<dbReference type="RefSeq" id="WP_144414024.1">
    <property type="nucleotide sequence ID" value="NZ_CP008746.1"/>
</dbReference>
<dbReference type="Proteomes" id="UP000035331">
    <property type="component" value="Chromosome"/>
</dbReference>
<feature type="transmembrane region" description="Helical" evidence="1">
    <location>
        <begin position="175"/>
        <end position="195"/>
    </location>
</feature>
<organism evidence="2 3">
    <name type="scientific">Methanosarcina barkeri CM1</name>
    <dbReference type="NCBI Taxonomy" id="796385"/>
    <lineage>
        <taxon>Archaea</taxon>
        <taxon>Methanobacteriati</taxon>
        <taxon>Methanobacteriota</taxon>
        <taxon>Stenosarchaea group</taxon>
        <taxon>Methanomicrobia</taxon>
        <taxon>Methanosarcinales</taxon>
        <taxon>Methanosarcinaceae</taxon>
        <taxon>Methanosarcina</taxon>
    </lineage>
</organism>
<feature type="transmembrane region" description="Helical" evidence="1">
    <location>
        <begin position="42"/>
        <end position="62"/>
    </location>
</feature>
<evidence type="ECO:0000256" key="1">
    <source>
        <dbReference type="SAM" id="Phobius"/>
    </source>
</evidence>
<reference evidence="2 3" key="2">
    <citation type="journal article" date="2015" name="Stand. Genomic Sci.">
        <title>The complete genome sequence of the rumen methanogen Methanosarcina barkeri CM1.</title>
        <authorList>
            <person name="Lambie S.C."/>
            <person name="Kelly W.J."/>
            <person name="Leahy S.C."/>
            <person name="Li D."/>
            <person name="Reilly K."/>
            <person name="McAllister T.A."/>
            <person name="Valle E.R."/>
            <person name="Attwood G.T."/>
            <person name="Altermann E."/>
        </authorList>
    </citation>
    <scope>NUCLEOTIDE SEQUENCE [LARGE SCALE GENOMIC DNA]</scope>
    <source>
        <strain evidence="2 3">CM1</strain>
    </source>
</reference>
<keyword evidence="1" id="KW-0472">Membrane</keyword>
<protein>
    <submittedName>
        <fullName evidence="2">Uncharacterized protein</fullName>
    </submittedName>
</protein>
<dbReference type="GeneID" id="24886572"/>
<dbReference type="EMBL" id="CP008746">
    <property type="protein sequence ID" value="AKJ39862.1"/>
    <property type="molecule type" value="Genomic_DNA"/>
</dbReference>
<proteinExistence type="predicted"/>
<dbReference type="PATRIC" id="fig|796385.3.peg.3519"/>
<evidence type="ECO:0000313" key="2">
    <source>
        <dbReference type="EMBL" id="AKJ39862.1"/>
    </source>
</evidence>
<feature type="transmembrane region" description="Helical" evidence="1">
    <location>
        <begin position="74"/>
        <end position="93"/>
    </location>
</feature>
<accession>A0A0G3CL47</accession>
<reference evidence="3" key="1">
    <citation type="submission" date="2014-06" db="EMBL/GenBank/DDBJ databases">
        <title>The complete genome sequence of Methanosarcina barkeri CM1.</title>
        <authorList>
            <consortium name="Pastoral Greenhouse Gas Research Consortium"/>
            <person name="Lambie S.C."/>
            <person name="Leahy S.C."/>
            <person name="Kelly W.J."/>
            <person name="Li D."/>
            <person name="Reilly K."/>
            <person name="Attwood G.T."/>
            <person name="Altermann E."/>
        </authorList>
    </citation>
    <scope>NUCLEOTIDE SEQUENCE [LARGE SCALE GENOMIC DNA]</scope>
    <source>
        <strain evidence="3">CM1</strain>
    </source>
</reference>
<keyword evidence="1" id="KW-1133">Transmembrane helix</keyword>
<keyword evidence="1" id="KW-0812">Transmembrane</keyword>
<evidence type="ECO:0000313" key="3">
    <source>
        <dbReference type="Proteomes" id="UP000035331"/>
    </source>
</evidence>
<dbReference type="AlphaFoldDB" id="A0A0G3CL47"/>